<sequence>MTQASAGAYSTQRVRRSLLHFAIGKSATAVLGAALLLVLVRALDRNDYGIYVALLAAFEIVNMVSNTGVLPALMRYTPELRSRGQGRALQTTIGGLSIWRLASLVIAAAALVLFPGPIAELMGVPGQATVVALYAAVIVAEGFARYTDLIFESLLMQGATQVSVLLRTGIRLGGLALLWHAAADKVALVDWVKVEIAASGAGSLAAAVMIWRHLGQLAAAEPGTEGKPDRARVLRYALPSWLAQSVYQMQGPEVVKLLLVRLAGAVEAGAFGFATAIGGIVQRYLPMVLLIGMLRPIFVAQRTRHDDPARLVALANLILKLNVFVIAPATTFFAVGGNTVASTLSGGAFPEAGPYLVAFGFLLAGQTLNLVLGLLALAVEDSRSVLVGTIWGLGGIVAGLVGYRVAGPLALCAGLVLSELLRGFGCSRVLRGHGIVFSFDWPGHAKLWAFAGISALCALPVVTALPGKPGVLAGLALAAVVYLVGTRIVRPFSQFERDTINRALPKPLFTW</sequence>
<feature type="transmembrane region" description="Helical" evidence="6">
    <location>
        <begin position="48"/>
        <end position="73"/>
    </location>
</feature>
<accession>A0A8B6X4Q5</accession>
<evidence type="ECO:0000313" key="8">
    <source>
        <dbReference type="RefSeq" id="WP_028311933.1"/>
    </source>
</evidence>
<dbReference type="InterPro" id="IPR050833">
    <property type="entry name" value="Poly_Biosynth_Transport"/>
</dbReference>
<proteinExistence type="predicted"/>
<evidence type="ECO:0000256" key="2">
    <source>
        <dbReference type="ARBA" id="ARBA00022475"/>
    </source>
</evidence>
<evidence type="ECO:0000256" key="6">
    <source>
        <dbReference type="SAM" id="Phobius"/>
    </source>
</evidence>
<evidence type="ECO:0000313" key="7">
    <source>
        <dbReference type="Proteomes" id="UP000675920"/>
    </source>
</evidence>
<dbReference type="RefSeq" id="WP_028311933.1">
    <property type="nucleotide sequence ID" value="NZ_AXWS01000014.1"/>
</dbReference>
<feature type="transmembrane region" description="Helical" evidence="6">
    <location>
        <begin position="284"/>
        <end position="300"/>
    </location>
</feature>
<name>A0A8B6X4Q5_9BURK</name>
<feature type="transmembrane region" description="Helical" evidence="6">
    <location>
        <begin position="471"/>
        <end position="489"/>
    </location>
</feature>
<dbReference type="PANTHER" id="PTHR30250:SF26">
    <property type="entry name" value="PSMA PROTEIN"/>
    <property type="match status" value="1"/>
</dbReference>
<evidence type="ECO:0000256" key="1">
    <source>
        <dbReference type="ARBA" id="ARBA00004651"/>
    </source>
</evidence>
<feature type="transmembrane region" description="Helical" evidence="6">
    <location>
        <begin position="447"/>
        <end position="465"/>
    </location>
</feature>
<evidence type="ECO:0000256" key="4">
    <source>
        <dbReference type="ARBA" id="ARBA00022989"/>
    </source>
</evidence>
<dbReference type="PANTHER" id="PTHR30250">
    <property type="entry name" value="PST FAMILY PREDICTED COLANIC ACID TRANSPORTER"/>
    <property type="match status" value="1"/>
</dbReference>
<feature type="transmembrane region" description="Helical" evidence="6">
    <location>
        <begin position="126"/>
        <end position="144"/>
    </location>
</feature>
<dbReference type="AlphaFoldDB" id="A0A8B6X4Q5"/>
<evidence type="ECO:0000256" key="3">
    <source>
        <dbReference type="ARBA" id="ARBA00022692"/>
    </source>
</evidence>
<dbReference type="Pfam" id="PF01943">
    <property type="entry name" value="Polysacc_synt"/>
    <property type="match status" value="1"/>
</dbReference>
<reference evidence="8" key="3">
    <citation type="submission" date="2025-08" db="UniProtKB">
        <authorList>
            <consortium name="RefSeq"/>
        </authorList>
    </citation>
    <scope>IDENTIFICATION</scope>
</reference>
<feature type="transmembrane region" description="Helical" evidence="6">
    <location>
        <begin position="21"/>
        <end position="42"/>
    </location>
</feature>
<evidence type="ECO:0000256" key="5">
    <source>
        <dbReference type="ARBA" id="ARBA00023136"/>
    </source>
</evidence>
<organism evidence="7 8">
    <name type="scientific">Derxia gummosa DSM 723</name>
    <dbReference type="NCBI Taxonomy" id="1121388"/>
    <lineage>
        <taxon>Bacteria</taxon>
        <taxon>Pseudomonadati</taxon>
        <taxon>Pseudomonadota</taxon>
        <taxon>Betaproteobacteria</taxon>
        <taxon>Burkholderiales</taxon>
        <taxon>Alcaligenaceae</taxon>
        <taxon>Derxia</taxon>
    </lineage>
</organism>
<dbReference type="OrthoDB" id="8573819at2"/>
<feature type="transmembrane region" description="Helical" evidence="6">
    <location>
        <begin position="93"/>
        <end position="114"/>
    </location>
</feature>
<dbReference type="GO" id="GO:0005886">
    <property type="term" value="C:plasma membrane"/>
    <property type="evidence" value="ECO:0007669"/>
    <property type="project" value="UniProtKB-SubCell"/>
</dbReference>
<keyword evidence="7" id="KW-1185">Reference proteome</keyword>
<reference evidence="8" key="1">
    <citation type="journal article" date="1996" name="J. Bacteriol.">
        <title>An O-antigen processing function for Wzx (RfbX): a promising candidate for O-unit flippase.</title>
        <authorList>
            <person name="Liu D."/>
            <person name="Cole R.A."/>
            <person name="Reeves P.R."/>
        </authorList>
    </citation>
    <scope>NUCLEOTIDE SEQUENCE</scope>
</reference>
<feature type="transmembrane region" description="Helical" evidence="6">
    <location>
        <begin position="355"/>
        <end position="378"/>
    </location>
</feature>
<reference evidence="8" key="2">
    <citation type="journal article" date="2003" name="Carbohydr. Res.">
        <title>Biosynthesis of O-antigens: genes and pathways involved in nucleotide sugar precursor synthesis and O-antigen assembly.</title>
        <authorList>
            <person name="Samuel G."/>
            <person name="Reeves P."/>
        </authorList>
    </citation>
    <scope>NUCLEOTIDE SEQUENCE</scope>
</reference>
<keyword evidence="4 6" id="KW-1133">Transmembrane helix</keyword>
<keyword evidence="3 6" id="KW-0812">Transmembrane</keyword>
<feature type="transmembrane region" description="Helical" evidence="6">
    <location>
        <begin position="258"/>
        <end position="278"/>
    </location>
</feature>
<dbReference type="InterPro" id="IPR002797">
    <property type="entry name" value="Polysacc_synth"/>
</dbReference>
<dbReference type="Proteomes" id="UP000675920">
    <property type="component" value="Unplaced"/>
</dbReference>
<comment type="subcellular location">
    <subcellularLocation>
        <location evidence="1">Cell membrane</location>
        <topology evidence="1">Multi-pass membrane protein</topology>
    </subcellularLocation>
</comment>
<keyword evidence="5 6" id="KW-0472">Membrane</keyword>
<feature type="transmembrane region" description="Helical" evidence="6">
    <location>
        <begin position="312"/>
        <end position="335"/>
    </location>
</feature>
<feature type="transmembrane region" description="Helical" evidence="6">
    <location>
        <begin position="385"/>
        <end position="402"/>
    </location>
</feature>
<protein>
    <submittedName>
        <fullName evidence="8">Lipopolysaccharide biosynthesis protein</fullName>
    </submittedName>
</protein>
<keyword evidence="2" id="KW-1003">Cell membrane</keyword>